<name>A0ABT3VXK1_9ENTR</name>
<reference evidence="1" key="1">
    <citation type="submission" date="2022-11" db="EMBL/GenBank/DDBJ databases">
        <title>Biodiversity and phylogenetic relationships of bacteria.</title>
        <authorList>
            <person name="Machado R.A.R."/>
            <person name="Bhat A."/>
            <person name="Loulou A."/>
            <person name="Kallel S."/>
        </authorList>
    </citation>
    <scope>NUCLEOTIDE SEQUENCE</scope>
    <source>
        <strain evidence="1">E-TC7</strain>
    </source>
</reference>
<accession>A0ABT3VXK1</accession>
<organism evidence="1 2">
    <name type="scientific">Enterobacter nematophilus</name>
    <dbReference type="NCBI Taxonomy" id="2994648"/>
    <lineage>
        <taxon>Bacteria</taxon>
        <taxon>Pseudomonadati</taxon>
        <taxon>Pseudomonadota</taxon>
        <taxon>Gammaproteobacteria</taxon>
        <taxon>Enterobacterales</taxon>
        <taxon>Enterobacteriaceae</taxon>
        <taxon>Enterobacter</taxon>
    </lineage>
</organism>
<sequence length="359" mass="41231">MNTDNNYAFPVVSTASNEEIKANYWKCLYTSADEKMLQYWVILPNRVKPAELTPQYLPEVGLTNLGRYVTDDAQPYMEVWAAYERCEWEMNPSDWLFNKLELMGEKVLNQRLITHPSGSGLFADALTLKTHSSGDEVISRYTVQKDYNPQEGGGNYFLIKAACAARDYPALANDIYFTVVNWDLLHRSNLALAELLETVSLSAKNNSGFQVPESWQVKTLTETRLVVEHSFDGTNYGVINLCFFSQEMLFSAQDVFSISTKRFHDQEPAVTLKTEALATIPNEFNPSLGKTLWTCRGEMLSAEEEMRAVYQCYIFNVGKVWCYAELIGRHRNYRDYHYEANKRCLEIILSTFHIEMPKP</sequence>
<protein>
    <submittedName>
        <fullName evidence="1">Uncharacterized protein</fullName>
    </submittedName>
</protein>
<keyword evidence="2" id="KW-1185">Reference proteome</keyword>
<comment type="caution">
    <text evidence="1">The sequence shown here is derived from an EMBL/GenBank/DDBJ whole genome shotgun (WGS) entry which is preliminary data.</text>
</comment>
<evidence type="ECO:0000313" key="2">
    <source>
        <dbReference type="Proteomes" id="UP001146015"/>
    </source>
</evidence>
<proteinExistence type="predicted"/>
<gene>
    <name evidence="1" type="ORF">OSH03_09660</name>
</gene>
<dbReference type="Proteomes" id="UP001146015">
    <property type="component" value="Unassembled WGS sequence"/>
</dbReference>
<dbReference type="EMBL" id="JAPKNE010000002">
    <property type="protein sequence ID" value="MCX5574228.1"/>
    <property type="molecule type" value="Genomic_DNA"/>
</dbReference>
<dbReference type="RefSeq" id="WP_266178909.1">
    <property type="nucleotide sequence ID" value="NZ_JAPKNE010000002.1"/>
</dbReference>
<evidence type="ECO:0000313" key="1">
    <source>
        <dbReference type="EMBL" id="MCX5574228.1"/>
    </source>
</evidence>